<evidence type="ECO:0000313" key="6">
    <source>
        <dbReference type="EMBL" id="OEV03945.1"/>
    </source>
</evidence>
<dbReference type="Pfam" id="PF11946">
    <property type="entry name" value="DUF3463"/>
    <property type="match status" value="1"/>
</dbReference>
<evidence type="ECO:0000313" key="7">
    <source>
        <dbReference type="Proteomes" id="UP000176101"/>
    </source>
</evidence>
<dbReference type="PROSITE" id="PS51918">
    <property type="entry name" value="RADICAL_SAM"/>
    <property type="match status" value="1"/>
</dbReference>
<dbReference type="GO" id="GO:0051536">
    <property type="term" value="F:iron-sulfur cluster binding"/>
    <property type="evidence" value="ECO:0007669"/>
    <property type="project" value="UniProtKB-KW"/>
</dbReference>
<dbReference type="OrthoDB" id="9782387at2"/>
<dbReference type="InterPro" id="IPR050377">
    <property type="entry name" value="Radical_SAM_PqqE_MftC-like"/>
</dbReference>
<evidence type="ECO:0000256" key="4">
    <source>
        <dbReference type="ARBA" id="ARBA00023014"/>
    </source>
</evidence>
<proteinExistence type="predicted"/>
<comment type="caution">
    <text evidence="6">The sequence shown here is derived from an EMBL/GenBank/DDBJ whole genome shotgun (WGS) entry which is preliminary data.</text>
</comment>
<dbReference type="CDD" id="cd01335">
    <property type="entry name" value="Radical_SAM"/>
    <property type="match status" value="1"/>
</dbReference>
<dbReference type="InterPro" id="IPR013785">
    <property type="entry name" value="Aldolase_TIM"/>
</dbReference>
<dbReference type="EMBL" id="LJGU01000115">
    <property type="protein sequence ID" value="OEV03945.1"/>
    <property type="molecule type" value="Genomic_DNA"/>
</dbReference>
<keyword evidence="2" id="KW-0479">Metal-binding</keyword>
<evidence type="ECO:0000256" key="2">
    <source>
        <dbReference type="ARBA" id="ARBA00022723"/>
    </source>
</evidence>
<sequence>MAMPLRQTVRIGTYLLEQKLRRKQKFPLIVELEPLFACNLACEGCGKIQHPAGVLKQRMPVAQAVGAVLESGAPMVSIAGGEPLMHPQIDEIAAQLVARKRYVFLCTNAMLLRKQLDKFTPSPFFAFAVHIDGLRERHDESVAKEGVFDEAVAAIKEAKRRGFRVTTNSTFFNTDTPQTVVEVLDYLNDDLQVHEMMISPAYAYEKAPDQDRFLGVEQTRELFRKAFEGGNRRRWRLNHSPLFLDFLEGRADFPCTAWAIPNYSVFGWQRPCYLMNDGYVPTYRELVEETDWSAYGRGRDSRCANCMAHCGYEPTAVLATMGSLRESLRAARETVRGPR</sequence>
<dbReference type="Proteomes" id="UP000176101">
    <property type="component" value="Unassembled WGS sequence"/>
</dbReference>
<dbReference type="AlphaFoldDB" id="A0A1E7KJ56"/>
<evidence type="ECO:0000259" key="5">
    <source>
        <dbReference type="PROSITE" id="PS51918"/>
    </source>
</evidence>
<accession>A0A1E7KJ56</accession>
<gene>
    <name evidence="6" type="ORF">AN216_10025</name>
</gene>
<dbReference type="RefSeq" id="WP_070196276.1">
    <property type="nucleotide sequence ID" value="NZ_LJGU01000115.1"/>
</dbReference>
<dbReference type="PATRIC" id="fig|1075402.3.peg.5411"/>
<feature type="domain" description="Radical SAM core" evidence="5">
    <location>
        <begin position="22"/>
        <end position="233"/>
    </location>
</feature>
<dbReference type="PANTHER" id="PTHR11228:SF22">
    <property type="entry name" value="PEPTIDE BIOSYNTHESIS PROTEIN YYDG-RELATED"/>
    <property type="match status" value="1"/>
</dbReference>
<dbReference type="InterPro" id="IPR058240">
    <property type="entry name" value="rSAM_sf"/>
</dbReference>
<evidence type="ECO:0000256" key="1">
    <source>
        <dbReference type="ARBA" id="ARBA00022691"/>
    </source>
</evidence>
<dbReference type="Pfam" id="PF04055">
    <property type="entry name" value="Radical_SAM"/>
    <property type="match status" value="1"/>
</dbReference>
<keyword evidence="4" id="KW-0411">Iron-sulfur</keyword>
<evidence type="ECO:0000256" key="3">
    <source>
        <dbReference type="ARBA" id="ARBA00023004"/>
    </source>
</evidence>
<dbReference type="InterPro" id="IPR017833">
    <property type="entry name" value="Hopanoid_synth-assoc_rSAM_HpnH"/>
</dbReference>
<dbReference type="PANTHER" id="PTHR11228">
    <property type="entry name" value="RADICAL SAM DOMAIN PROTEIN"/>
    <property type="match status" value="1"/>
</dbReference>
<keyword evidence="7" id="KW-1185">Reference proteome</keyword>
<dbReference type="STRING" id="1075402.AN216_10025"/>
<protein>
    <submittedName>
        <fullName evidence="6">Radical SAM protein</fullName>
    </submittedName>
</protein>
<reference evidence="6 7" key="1">
    <citation type="journal article" date="2016" name="Front. Microbiol.">
        <title>Comparative Genomics Analysis of Streptomyces Species Reveals Their Adaptation to the Marine Environment and Their Diversity at the Genomic Level.</title>
        <authorList>
            <person name="Tian X."/>
            <person name="Zhang Z."/>
            <person name="Yang T."/>
            <person name="Chen M."/>
            <person name="Li J."/>
            <person name="Chen F."/>
            <person name="Yang J."/>
            <person name="Li W."/>
            <person name="Zhang B."/>
            <person name="Zhang Z."/>
            <person name="Wu J."/>
            <person name="Zhang C."/>
            <person name="Long L."/>
            <person name="Xiao J."/>
        </authorList>
    </citation>
    <scope>NUCLEOTIDE SEQUENCE [LARGE SCALE GENOMIC DNA]</scope>
    <source>
        <strain evidence="6 7">SCSIO 02100</strain>
    </source>
</reference>
<dbReference type="Gene3D" id="3.20.20.70">
    <property type="entry name" value="Aldolase class I"/>
    <property type="match status" value="1"/>
</dbReference>
<dbReference type="SFLD" id="SFLDG01067">
    <property type="entry name" value="SPASM/twitch_domain_containing"/>
    <property type="match status" value="1"/>
</dbReference>
<dbReference type="SUPFAM" id="SSF102114">
    <property type="entry name" value="Radical SAM enzymes"/>
    <property type="match status" value="1"/>
</dbReference>
<dbReference type="GO" id="GO:0046872">
    <property type="term" value="F:metal ion binding"/>
    <property type="evidence" value="ECO:0007669"/>
    <property type="project" value="UniProtKB-KW"/>
</dbReference>
<dbReference type="SFLD" id="SFLDF00397">
    <property type="entry name" value="adenosyl-hopene_transferase"/>
    <property type="match status" value="1"/>
</dbReference>
<organism evidence="6 7">
    <name type="scientific">Streptomyces oceani</name>
    <dbReference type="NCBI Taxonomy" id="1075402"/>
    <lineage>
        <taxon>Bacteria</taxon>
        <taxon>Bacillati</taxon>
        <taxon>Actinomycetota</taxon>
        <taxon>Actinomycetes</taxon>
        <taxon>Kitasatosporales</taxon>
        <taxon>Streptomycetaceae</taxon>
        <taxon>Streptomyces</taxon>
    </lineage>
</organism>
<dbReference type="NCBIfam" id="TIGR03470">
    <property type="entry name" value="HpnH"/>
    <property type="match status" value="1"/>
</dbReference>
<keyword evidence="3" id="KW-0408">Iron</keyword>
<dbReference type="InterPro" id="IPR007197">
    <property type="entry name" value="rSAM"/>
</dbReference>
<name>A0A1E7KJ56_9ACTN</name>
<keyword evidence="1" id="KW-0949">S-adenosyl-L-methionine</keyword>
<dbReference type="GO" id="GO:0003824">
    <property type="term" value="F:catalytic activity"/>
    <property type="evidence" value="ECO:0007669"/>
    <property type="project" value="InterPro"/>
</dbReference>
<dbReference type="SFLD" id="SFLDS00029">
    <property type="entry name" value="Radical_SAM"/>
    <property type="match status" value="1"/>
</dbReference>
<dbReference type="InterPro" id="IPR022563">
    <property type="entry name" value="DUF3463"/>
</dbReference>